<dbReference type="InterPro" id="IPR007235">
    <property type="entry name" value="Glyco_trans_28_C"/>
</dbReference>
<accession>A0ABV3RNS6</accession>
<feature type="domain" description="Glycosyl transferase family 28 C-terminal" evidence="1">
    <location>
        <begin position="615"/>
        <end position="697"/>
    </location>
</feature>
<reference evidence="2 3" key="1">
    <citation type="submission" date="2024-07" db="EMBL/GenBank/DDBJ databases">
        <title>Marimonas sp.nov., isolated from tidal-flat sediment.</title>
        <authorList>
            <person name="Jayan J.N."/>
            <person name="Lee S.S."/>
        </authorList>
    </citation>
    <scope>NUCLEOTIDE SEQUENCE [LARGE SCALE GENOMIC DNA]</scope>
    <source>
        <strain evidence="2 3">MJW-29</strain>
    </source>
</reference>
<dbReference type="EMBL" id="JBFNXX010000007">
    <property type="protein sequence ID" value="MEW9920238.1"/>
    <property type="molecule type" value="Genomic_DNA"/>
</dbReference>
<evidence type="ECO:0000259" key="1">
    <source>
        <dbReference type="Pfam" id="PF04101"/>
    </source>
</evidence>
<proteinExistence type="predicted"/>
<evidence type="ECO:0000313" key="3">
    <source>
        <dbReference type="Proteomes" id="UP001556098"/>
    </source>
</evidence>
<evidence type="ECO:0000313" key="2">
    <source>
        <dbReference type="EMBL" id="MEW9920238.1"/>
    </source>
</evidence>
<protein>
    <submittedName>
        <fullName evidence="2">Glycosyltransferase</fullName>
    </submittedName>
</protein>
<dbReference type="Pfam" id="PF04101">
    <property type="entry name" value="Glyco_tran_28_C"/>
    <property type="match status" value="1"/>
</dbReference>
<dbReference type="Proteomes" id="UP001556098">
    <property type="component" value="Unassembled WGS sequence"/>
</dbReference>
<comment type="caution">
    <text evidence="2">The sequence shown here is derived from an EMBL/GenBank/DDBJ whole genome shotgun (WGS) entry which is preliminary data.</text>
</comment>
<dbReference type="RefSeq" id="WP_367877941.1">
    <property type="nucleotide sequence ID" value="NZ_JBFNXX010000007.1"/>
</dbReference>
<sequence>MVIRLDICVLADIRVGDVAAPCHAAALDALADRGYRVGILPVVAEAIAADPFAVHPDHERLFKQGRVTRLSPDADVDCTLALAFDSRLFSSRLSNPALITSKMWIVTVERPFDLANLSRRELEKVAFSAEMALGGKPLWAPSTIIARDALTKAAPDWSITDEDWSPVVPRAEGQRAYALETARPNVGMTRIARARASVLVEEESNSEGLFGSPFVAWKMRGGPEMFQLAWPQRSPVELWPDDRISIGDFLARIDLLANADIAANDPCPVEALIAMQAGVIPFLDPEYRSTFGGAALYGDFRQLPRVAMDFHGDRGFAEDLRANMQSVLETTFSAERFSGRVATLIGPPRTEAFAPSIQARPARSVIFYSSNGVGMGHLTRQLAVARRLPGRFSPVFISHSQAVDTVRGFGYPVEYIPYHLTYNEAFAHWNAALTEALTAAIGFYRPAVVVFDGNTPFVGLMAALDRAPGVARIWIRRGMWAANRDFDVLQRGEAFDLVVEPNEVAPELDDGPTSEHRQGTLCVPPIHVLDSNEQLDREAACRALGLDPGNVNALVAPGSGNNFDTGRIAEMAVARLANRPGLGIVLAEWQIAERAAEIPATIPRLSEYPFARFHKAFDFAIAAAGYNTFTEHMVAALPTIWVPNENAQQDQQILRAIFARDTGLGACLRTSEHFNLVREIEAMLDSDKRKLMRARGMAFAERSLTRNGAENVAEAIAALCTTALSRRAS</sequence>
<gene>
    <name evidence="2" type="ORF">AB2B41_11515</name>
</gene>
<name>A0ABV3RNS6_9RHOB</name>
<dbReference type="PANTHER" id="PTHR21015:SF22">
    <property type="entry name" value="GLYCOSYLTRANSFERASE"/>
    <property type="match status" value="1"/>
</dbReference>
<dbReference type="SUPFAM" id="SSF53756">
    <property type="entry name" value="UDP-Glycosyltransferase/glycogen phosphorylase"/>
    <property type="match status" value="1"/>
</dbReference>
<keyword evidence="3" id="KW-1185">Reference proteome</keyword>
<dbReference type="PANTHER" id="PTHR21015">
    <property type="entry name" value="UDP-N-ACETYLGLUCOSAMINE--N-ACETYLMURAMYL-(PENTAPEPTIDE) PYROPHOSPHORYL-UNDECAPRENOL N-ACETYLGLUCOSAMINE TRANSFERASE 1"/>
    <property type="match status" value="1"/>
</dbReference>
<dbReference type="Gene3D" id="3.40.50.2000">
    <property type="entry name" value="Glycogen Phosphorylase B"/>
    <property type="match status" value="1"/>
</dbReference>
<organism evidence="2 3">
    <name type="scientific">Sulfitobacter sediminis</name>
    <dbReference type="NCBI Taxonomy" id="3234186"/>
    <lineage>
        <taxon>Bacteria</taxon>
        <taxon>Pseudomonadati</taxon>
        <taxon>Pseudomonadota</taxon>
        <taxon>Alphaproteobacteria</taxon>
        <taxon>Rhodobacterales</taxon>
        <taxon>Roseobacteraceae</taxon>
        <taxon>Sulfitobacter</taxon>
    </lineage>
</organism>